<dbReference type="InterPro" id="IPR013919">
    <property type="entry name" value="Pex16"/>
</dbReference>
<comment type="subcellular location">
    <subcellularLocation>
        <location evidence="2">Peroxisome membrane</location>
    </subcellularLocation>
</comment>
<keyword evidence="5" id="KW-1185">Reference proteome</keyword>
<dbReference type="HOGENOM" id="CLU_036533_2_0_1"/>
<keyword evidence="2" id="KW-0576">Peroxisome</keyword>
<dbReference type="AlphaFoldDB" id="A0A0C3QIL0"/>
<sequence length="393" mass="44676">MAPSVLGHYESLLIANASTINTVESSIRSLTWFLPGRFKDAELASEALSATLNLLSLYHDTILSRRLKADPKYRPMIPPSPHSRYTHAWADKSSIYKWAARMLEIVKFLQLFFEMAMRRRFKAKQKTIWRGIIGVEMVKAFLRLLILKVTRRPVLSPPIPEREIDPATLADLTPSPSSSTASLPPKYTPTDSPPPHWKNNKQTAFPPPSGGPNPLLAAASLHNKPQQQPHLFGAAAGTSPIEDYLLPKALSTLDVKPPLTLVRPLNTFRDWVSEIIYLLRPLVYGNAFLYNRAQAKKTSSPLVVSLFLELVAHYLRRTPPPSFTLERSEYARRDRDLLWYFLRGVVWKDFTQPKIQTFVKATEKVPLINVVGALVHDWMPLIDEYYYCTLRPP</sequence>
<accession>A0A0C3QIL0</accession>
<organism evidence="4 5">
    <name type="scientific">Tulasnella calospora MUT 4182</name>
    <dbReference type="NCBI Taxonomy" id="1051891"/>
    <lineage>
        <taxon>Eukaryota</taxon>
        <taxon>Fungi</taxon>
        <taxon>Dikarya</taxon>
        <taxon>Basidiomycota</taxon>
        <taxon>Agaricomycotina</taxon>
        <taxon>Agaricomycetes</taxon>
        <taxon>Cantharellales</taxon>
        <taxon>Tulasnellaceae</taxon>
        <taxon>Tulasnella</taxon>
    </lineage>
</organism>
<name>A0A0C3QIL0_9AGAM</name>
<evidence type="ECO:0000256" key="2">
    <source>
        <dbReference type="RuleBase" id="RU365003"/>
    </source>
</evidence>
<protein>
    <recommendedName>
        <fullName evidence="2">Peroxisomal membrane protein PEX16</fullName>
    </recommendedName>
</protein>
<reference evidence="5" key="2">
    <citation type="submission" date="2015-01" db="EMBL/GenBank/DDBJ databases">
        <title>Evolutionary Origins and Diversification of the Mycorrhizal Mutualists.</title>
        <authorList>
            <consortium name="DOE Joint Genome Institute"/>
            <consortium name="Mycorrhizal Genomics Consortium"/>
            <person name="Kohler A."/>
            <person name="Kuo A."/>
            <person name="Nagy L.G."/>
            <person name="Floudas D."/>
            <person name="Copeland A."/>
            <person name="Barry K.W."/>
            <person name="Cichocki N."/>
            <person name="Veneault-Fourrey C."/>
            <person name="LaButti K."/>
            <person name="Lindquist E.A."/>
            <person name="Lipzen A."/>
            <person name="Lundell T."/>
            <person name="Morin E."/>
            <person name="Murat C."/>
            <person name="Riley R."/>
            <person name="Ohm R."/>
            <person name="Sun H."/>
            <person name="Tunlid A."/>
            <person name="Henrissat B."/>
            <person name="Grigoriev I.V."/>
            <person name="Hibbett D.S."/>
            <person name="Martin F."/>
        </authorList>
    </citation>
    <scope>NUCLEOTIDE SEQUENCE [LARGE SCALE GENOMIC DNA]</scope>
    <source>
        <strain evidence="5">MUT 4182</strain>
    </source>
</reference>
<evidence type="ECO:0000256" key="1">
    <source>
        <dbReference type="ARBA" id="ARBA00009505"/>
    </source>
</evidence>
<dbReference type="STRING" id="1051891.A0A0C3QIL0"/>
<evidence type="ECO:0000313" key="5">
    <source>
        <dbReference type="Proteomes" id="UP000054248"/>
    </source>
</evidence>
<gene>
    <name evidence="4" type="ORF">M407DRAFT_15193</name>
</gene>
<evidence type="ECO:0000313" key="4">
    <source>
        <dbReference type="EMBL" id="KIO25819.1"/>
    </source>
</evidence>
<dbReference type="EMBL" id="KN823035">
    <property type="protein sequence ID" value="KIO25819.1"/>
    <property type="molecule type" value="Genomic_DNA"/>
</dbReference>
<evidence type="ECO:0000256" key="3">
    <source>
        <dbReference type="SAM" id="MobiDB-lite"/>
    </source>
</evidence>
<dbReference type="GO" id="GO:0007031">
    <property type="term" value="P:peroxisome organization"/>
    <property type="evidence" value="ECO:0007669"/>
    <property type="project" value="UniProtKB-KW"/>
</dbReference>
<comment type="similarity">
    <text evidence="1 2">Belongs to the peroxin-16 family.</text>
</comment>
<dbReference type="OrthoDB" id="2021143at2759"/>
<reference evidence="4 5" key="1">
    <citation type="submission" date="2014-04" db="EMBL/GenBank/DDBJ databases">
        <authorList>
            <consortium name="DOE Joint Genome Institute"/>
            <person name="Kuo A."/>
            <person name="Girlanda M."/>
            <person name="Perotto S."/>
            <person name="Kohler A."/>
            <person name="Nagy L.G."/>
            <person name="Floudas D."/>
            <person name="Copeland A."/>
            <person name="Barry K.W."/>
            <person name="Cichocki N."/>
            <person name="Veneault-Fourrey C."/>
            <person name="LaButti K."/>
            <person name="Lindquist E.A."/>
            <person name="Lipzen A."/>
            <person name="Lundell T."/>
            <person name="Morin E."/>
            <person name="Murat C."/>
            <person name="Sun H."/>
            <person name="Tunlid A."/>
            <person name="Henrissat B."/>
            <person name="Grigoriev I.V."/>
            <person name="Hibbett D.S."/>
            <person name="Martin F."/>
            <person name="Nordberg H.P."/>
            <person name="Cantor M.N."/>
            <person name="Hua S.X."/>
        </authorList>
    </citation>
    <scope>NUCLEOTIDE SEQUENCE [LARGE SCALE GENOMIC DNA]</scope>
    <source>
        <strain evidence="4 5">MUT 4182</strain>
    </source>
</reference>
<dbReference type="Proteomes" id="UP000054248">
    <property type="component" value="Unassembled WGS sequence"/>
</dbReference>
<dbReference type="Pfam" id="PF08610">
    <property type="entry name" value="Pex16"/>
    <property type="match status" value="1"/>
</dbReference>
<dbReference type="PANTHER" id="PTHR13299:SF0">
    <property type="entry name" value="PEROXISOMAL MEMBRANE PROTEIN PEX16"/>
    <property type="match status" value="1"/>
</dbReference>
<dbReference type="PANTHER" id="PTHR13299">
    <property type="entry name" value="PEROXISOMAL MEMBRANE PROTEIN PEX16"/>
    <property type="match status" value="1"/>
</dbReference>
<feature type="compositionally biased region" description="Low complexity" evidence="3">
    <location>
        <begin position="168"/>
        <end position="190"/>
    </location>
</feature>
<keyword evidence="2" id="KW-0962">Peroxisome biogenesis</keyword>
<feature type="region of interest" description="Disordered" evidence="3">
    <location>
        <begin position="165"/>
        <end position="218"/>
    </location>
</feature>
<dbReference type="GO" id="GO:0005778">
    <property type="term" value="C:peroxisomal membrane"/>
    <property type="evidence" value="ECO:0007669"/>
    <property type="project" value="UniProtKB-SubCell"/>
</dbReference>
<proteinExistence type="inferred from homology"/>